<dbReference type="GO" id="GO:0000978">
    <property type="term" value="F:RNA polymerase II cis-regulatory region sequence-specific DNA binding"/>
    <property type="evidence" value="ECO:0007669"/>
    <property type="project" value="TreeGrafter"/>
</dbReference>
<evidence type="ECO:0000259" key="8">
    <source>
        <dbReference type="PROSITE" id="PS51818"/>
    </source>
</evidence>
<dbReference type="Gene3D" id="1.10.10.500">
    <property type="entry name" value="Homeo-prospero domain"/>
    <property type="match status" value="1"/>
</dbReference>
<protein>
    <submittedName>
        <fullName evidence="9">Prospero homeobox protein 1-like</fullName>
    </submittedName>
</protein>
<evidence type="ECO:0000313" key="10">
    <source>
        <dbReference type="Proteomes" id="UP000472262"/>
    </source>
</evidence>
<proteinExistence type="predicted"/>
<feature type="domain" description="Prospero" evidence="8">
    <location>
        <begin position="357"/>
        <end position="505"/>
    </location>
</feature>
<evidence type="ECO:0000256" key="3">
    <source>
        <dbReference type="ARBA" id="ARBA00023125"/>
    </source>
</evidence>
<keyword evidence="2" id="KW-0805">Transcription regulation</keyword>
<dbReference type="GO" id="GO:0005634">
    <property type="term" value="C:nucleus"/>
    <property type="evidence" value="ECO:0007669"/>
    <property type="project" value="UniProtKB-SubCell"/>
</dbReference>
<reference evidence="9" key="1">
    <citation type="submission" date="2025-08" db="UniProtKB">
        <authorList>
            <consortium name="Ensembl"/>
        </authorList>
    </citation>
    <scope>IDENTIFICATION</scope>
</reference>
<evidence type="ECO:0000256" key="6">
    <source>
        <dbReference type="ARBA" id="ARBA00023242"/>
    </source>
</evidence>
<evidence type="ECO:0000256" key="5">
    <source>
        <dbReference type="ARBA" id="ARBA00023163"/>
    </source>
</evidence>
<dbReference type="Ensembl" id="ENSSGRT00000106999.1">
    <property type="protein sequence ID" value="ENSSGRP00000100609.1"/>
    <property type="gene ID" value="ENSSGRG00000050076.1"/>
</dbReference>
<feature type="compositionally biased region" description="Basic and acidic residues" evidence="7">
    <location>
        <begin position="131"/>
        <end position="152"/>
    </location>
</feature>
<evidence type="ECO:0000256" key="4">
    <source>
        <dbReference type="ARBA" id="ARBA00023155"/>
    </source>
</evidence>
<accession>A0A672SHT1</accession>
<reference evidence="9" key="2">
    <citation type="submission" date="2025-09" db="UniProtKB">
        <authorList>
            <consortium name="Ensembl"/>
        </authorList>
    </citation>
    <scope>IDENTIFICATION</scope>
</reference>
<keyword evidence="5" id="KW-0804">Transcription</keyword>
<evidence type="ECO:0000256" key="2">
    <source>
        <dbReference type="ARBA" id="ARBA00023015"/>
    </source>
</evidence>
<dbReference type="InterPro" id="IPR023082">
    <property type="entry name" value="Homeo_prospero_dom"/>
</dbReference>
<dbReference type="GO" id="GO:0000981">
    <property type="term" value="F:DNA-binding transcription factor activity, RNA polymerase II-specific"/>
    <property type="evidence" value="ECO:0007669"/>
    <property type="project" value="TreeGrafter"/>
</dbReference>
<sequence length="505" mass="58131">AEHTLSSNSADDFAREEQSCLSFKDEDLSVSEHLQAKRARVENIIRGMAASPNADGEAESECEAVRCRRDLLKENKRKQRLPQHQEPKTSKDEECHKLKEQLQSMQRLLHQLQEKILHVHDQNYSESEEREDARSEHSSLRLDGGHKDRVKVEPGGFGSDRAMKNLKETLKCELTRTVSESIDTVFKKLSTTLLNQSSPCHNLSDSEENVNSRHCFESHGPEHQTEALSLVVRKPSLSQAVKRPFPLHQTPFQMGYNAPLHDSQILEHLLKYGPHSTFCLERSSPDSVERPWESLAMRSKLSSGHLGQHQTGLVSVDALCLPHIKMERGDLQSMAERSSFMSLSISFERSVSSTLKRYCIQKRSWCYNLLMWFQTCRTLFNGQFLFNRCITSQLIKWFSNFREFFYIQMEKFARQAIIDGVNDVKDVSVTRESELFRALNMHYNKANDFQVPDRFLEVAEVTLQEFFSAISLSKDSDPSWKKAIYKVICKLDSVVPEDFKSPSYV</sequence>
<dbReference type="PROSITE" id="PS51818">
    <property type="entry name" value="HOMEO_PROSPERO"/>
    <property type="match status" value="1"/>
</dbReference>
<keyword evidence="10" id="KW-1185">Reference proteome</keyword>
<keyword evidence="4" id="KW-0371">Homeobox</keyword>
<feature type="region of interest" description="Disordered" evidence="7">
    <location>
        <begin position="75"/>
        <end position="95"/>
    </location>
</feature>
<keyword evidence="3" id="KW-0238">DNA-binding</keyword>
<name>A0A672SHT1_SINGR</name>
<evidence type="ECO:0000313" key="9">
    <source>
        <dbReference type="Ensembl" id="ENSSGRP00000100609.1"/>
    </source>
</evidence>
<dbReference type="Proteomes" id="UP000472262">
    <property type="component" value="Unassembled WGS sequence"/>
</dbReference>
<dbReference type="Pfam" id="PF05044">
    <property type="entry name" value="HPD"/>
    <property type="match status" value="1"/>
</dbReference>
<dbReference type="AlphaFoldDB" id="A0A672SHT1"/>
<dbReference type="InterPro" id="IPR039350">
    <property type="entry name" value="Prospero_homeodomain"/>
</dbReference>
<dbReference type="GO" id="GO:0007399">
    <property type="term" value="P:nervous system development"/>
    <property type="evidence" value="ECO:0007669"/>
    <property type="project" value="UniProtKB-ARBA"/>
</dbReference>
<gene>
    <name evidence="9" type="primary">LOC107554779</name>
</gene>
<dbReference type="GO" id="GO:0048468">
    <property type="term" value="P:cell development"/>
    <property type="evidence" value="ECO:0007669"/>
    <property type="project" value="UniProtKB-ARBA"/>
</dbReference>
<organism evidence="9 10">
    <name type="scientific">Sinocyclocheilus grahami</name>
    <name type="common">Dianchi golden-line fish</name>
    <name type="synonym">Barbus grahami</name>
    <dbReference type="NCBI Taxonomy" id="75366"/>
    <lineage>
        <taxon>Eukaryota</taxon>
        <taxon>Metazoa</taxon>
        <taxon>Chordata</taxon>
        <taxon>Craniata</taxon>
        <taxon>Vertebrata</taxon>
        <taxon>Euteleostomi</taxon>
        <taxon>Actinopterygii</taxon>
        <taxon>Neopterygii</taxon>
        <taxon>Teleostei</taxon>
        <taxon>Ostariophysi</taxon>
        <taxon>Cypriniformes</taxon>
        <taxon>Cyprinidae</taxon>
        <taxon>Cyprininae</taxon>
        <taxon>Sinocyclocheilus</taxon>
    </lineage>
</organism>
<comment type="subcellular location">
    <subcellularLocation>
        <location evidence="1">Nucleus</location>
    </subcellularLocation>
</comment>
<feature type="compositionally biased region" description="Basic and acidic residues" evidence="7">
    <location>
        <begin position="83"/>
        <end position="95"/>
    </location>
</feature>
<keyword evidence="6" id="KW-0539">Nucleus</keyword>
<dbReference type="SUPFAM" id="SSF46689">
    <property type="entry name" value="Homeodomain-like"/>
    <property type="match status" value="1"/>
</dbReference>
<dbReference type="OMA" id="HRREECH"/>
<dbReference type="InterPro" id="IPR009057">
    <property type="entry name" value="Homeodomain-like_sf"/>
</dbReference>
<dbReference type="PANTHER" id="PTHR12198">
    <property type="entry name" value="HOMEOBOX PROTEIN PROSPERO/PROX-1/CEH-26"/>
    <property type="match status" value="1"/>
</dbReference>
<dbReference type="PANTHER" id="PTHR12198:SF9">
    <property type="entry name" value="PROSPERO HOMEOBOX PROTEIN 2"/>
    <property type="match status" value="1"/>
</dbReference>
<feature type="region of interest" description="Disordered" evidence="7">
    <location>
        <begin position="122"/>
        <end position="156"/>
    </location>
</feature>
<dbReference type="InterPro" id="IPR037131">
    <property type="entry name" value="Homeo_prospero_dom_sf"/>
</dbReference>
<evidence type="ECO:0000256" key="1">
    <source>
        <dbReference type="ARBA" id="ARBA00004123"/>
    </source>
</evidence>
<evidence type="ECO:0000256" key="7">
    <source>
        <dbReference type="SAM" id="MobiDB-lite"/>
    </source>
</evidence>